<evidence type="ECO:0000313" key="15">
    <source>
        <dbReference type="EMBL" id="RTY39147.1"/>
    </source>
</evidence>
<evidence type="ECO:0000256" key="5">
    <source>
        <dbReference type="ARBA" id="ARBA00022516"/>
    </source>
</evidence>
<dbReference type="GO" id="GO:0009245">
    <property type="term" value="P:lipid A biosynthetic process"/>
    <property type="evidence" value="ECO:0007669"/>
    <property type="project" value="UniProtKB-UniRule"/>
</dbReference>
<dbReference type="Pfam" id="PF02606">
    <property type="entry name" value="LpxK"/>
    <property type="match status" value="1"/>
</dbReference>
<evidence type="ECO:0000256" key="7">
    <source>
        <dbReference type="ARBA" id="ARBA00022679"/>
    </source>
</evidence>
<dbReference type="GO" id="GO:0005886">
    <property type="term" value="C:plasma membrane"/>
    <property type="evidence" value="ECO:0007669"/>
    <property type="project" value="TreeGrafter"/>
</dbReference>
<dbReference type="EMBL" id="RXYK01000003">
    <property type="protein sequence ID" value="RTY39147.1"/>
    <property type="molecule type" value="Genomic_DNA"/>
</dbReference>
<evidence type="ECO:0000256" key="2">
    <source>
        <dbReference type="ARBA" id="ARBA00004870"/>
    </source>
</evidence>
<dbReference type="PANTHER" id="PTHR42724:SF1">
    <property type="entry name" value="TETRAACYLDISACCHARIDE 4'-KINASE, MITOCHONDRIAL-RELATED"/>
    <property type="match status" value="1"/>
</dbReference>
<comment type="catalytic activity">
    <reaction evidence="13">
        <text>a lipid A disaccharide + ATP = a lipid IVA + ADP + H(+)</text>
        <dbReference type="Rhea" id="RHEA:67840"/>
        <dbReference type="ChEBI" id="CHEBI:15378"/>
        <dbReference type="ChEBI" id="CHEBI:30616"/>
        <dbReference type="ChEBI" id="CHEBI:176343"/>
        <dbReference type="ChEBI" id="CHEBI:176425"/>
        <dbReference type="ChEBI" id="CHEBI:456216"/>
        <dbReference type="EC" id="2.7.1.130"/>
    </reaction>
</comment>
<evidence type="ECO:0000256" key="13">
    <source>
        <dbReference type="HAMAP-Rule" id="MF_00409"/>
    </source>
</evidence>
<dbReference type="HAMAP" id="MF_00409">
    <property type="entry name" value="LpxK"/>
    <property type="match status" value="1"/>
</dbReference>
<comment type="caution">
    <text evidence="15">The sequence shown here is derived from an EMBL/GenBank/DDBJ whole genome shotgun (WGS) entry which is preliminary data.</text>
</comment>
<keyword evidence="11 13" id="KW-0443">Lipid metabolism</keyword>
<evidence type="ECO:0000256" key="12">
    <source>
        <dbReference type="ARBA" id="ARBA00029757"/>
    </source>
</evidence>
<dbReference type="GO" id="GO:0009244">
    <property type="term" value="P:lipopolysaccharide core region biosynthetic process"/>
    <property type="evidence" value="ECO:0007669"/>
    <property type="project" value="TreeGrafter"/>
</dbReference>
<dbReference type="EC" id="2.7.1.130" evidence="3 13"/>
<evidence type="ECO:0000256" key="4">
    <source>
        <dbReference type="ARBA" id="ARBA00016436"/>
    </source>
</evidence>
<evidence type="ECO:0000256" key="11">
    <source>
        <dbReference type="ARBA" id="ARBA00023098"/>
    </source>
</evidence>
<organism evidence="15 16">
    <name type="scientific">Chlorobium phaeovibrioides</name>
    <dbReference type="NCBI Taxonomy" id="1094"/>
    <lineage>
        <taxon>Bacteria</taxon>
        <taxon>Pseudomonadati</taxon>
        <taxon>Chlorobiota</taxon>
        <taxon>Chlorobiia</taxon>
        <taxon>Chlorobiales</taxon>
        <taxon>Chlorobiaceae</taxon>
        <taxon>Chlorobium/Pelodictyon group</taxon>
        <taxon>Chlorobium</taxon>
    </lineage>
</organism>
<keyword evidence="9 13" id="KW-0418">Kinase</keyword>
<protein>
    <recommendedName>
        <fullName evidence="4 13">Tetraacyldisaccharide 4'-kinase</fullName>
        <ecNumber evidence="3 13">2.7.1.130</ecNumber>
    </recommendedName>
    <alternativeName>
        <fullName evidence="12 13">Lipid A 4'-kinase</fullName>
    </alternativeName>
</protein>
<reference evidence="14 17" key="2">
    <citation type="submission" date="2019-11" db="EMBL/GenBank/DDBJ databases">
        <title>Green- and brown-colored morphotypes of Chlorobia in the stratified aquatic ecosystems of Kandalaksha Gulf (White Sea): A model for study of the accessory genome evolution.</title>
        <authorList>
            <person name="Grouzdev D.S."/>
        </authorList>
    </citation>
    <scope>NUCLEOTIDE SEQUENCE [LARGE SCALE GENOMIC DNA]</scope>
    <source>
        <strain evidence="14 17">ZM</strain>
    </source>
</reference>
<keyword evidence="10 13" id="KW-0067">ATP-binding</keyword>
<proteinExistence type="inferred from homology"/>
<keyword evidence="17" id="KW-1185">Reference proteome</keyword>
<evidence type="ECO:0000256" key="3">
    <source>
        <dbReference type="ARBA" id="ARBA00012071"/>
    </source>
</evidence>
<dbReference type="UniPathway" id="UPA00359">
    <property type="reaction ID" value="UER00482"/>
</dbReference>
<evidence type="ECO:0000256" key="8">
    <source>
        <dbReference type="ARBA" id="ARBA00022741"/>
    </source>
</evidence>
<dbReference type="EMBL" id="WUBZ01000002">
    <property type="protein sequence ID" value="MWV53647.1"/>
    <property type="molecule type" value="Genomic_DNA"/>
</dbReference>
<evidence type="ECO:0000256" key="10">
    <source>
        <dbReference type="ARBA" id="ARBA00022840"/>
    </source>
</evidence>
<dbReference type="PANTHER" id="PTHR42724">
    <property type="entry name" value="TETRAACYLDISACCHARIDE 4'-KINASE"/>
    <property type="match status" value="1"/>
</dbReference>
<feature type="binding site" evidence="13">
    <location>
        <begin position="49"/>
        <end position="56"/>
    </location>
    <ligand>
        <name>ATP</name>
        <dbReference type="ChEBI" id="CHEBI:30616"/>
    </ligand>
</feature>
<keyword evidence="5 13" id="KW-0444">Lipid biosynthesis</keyword>
<name>A0A3S0U214_CHLPH</name>
<evidence type="ECO:0000313" key="17">
    <source>
        <dbReference type="Proteomes" id="UP000489351"/>
    </source>
</evidence>
<comment type="similarity">
    <text evidence="13">Belongs to the LpxK family.</text>
</comment>
<sequence>MHKRPLSILLRPLGLLYGLIAEIRNTLFETALLTPWRPPCPVVSIGNITAGGTGKTPMVDWTTKYFLSLGCRVAIISRGYGRLTKGVQMVSDGRHLLLSAREAGDETAMLAANNPEAIVVAAEKRKEGARFIQKTFENFPPDVIILDDAFQHRQMARDLDIVIVSASEPFFKARMLPEGRLREPLRNLARADIILLGKITDPDEADAIEHALTATGRPVFRTRVHTLGLEPVTDRSEESANTGVQLQALAFAGIAAPEEFLASLRRTGTDVRAHRFFRDHQPYTTETVRSLIREAKEKGLSLVTTEKDWFRLLGDPQLKELMEHAGCSYLKIETRLPEGEEKLRMALRDLVGR</sequence>
<accession>A0A3S0U214</accession>
<dbReference type="RefSeq" id="WP_126383797.1">
    <property type="nucleotide sequence ID" value="NZ_RXYK01000003.1"/>
</dbReference>
<dbReference type="SUPFAM" id="SSF52540">
    <property type="entry name" value="P-loop containing nucleoside triphosphate hydrolases"/>
    <property type="match status" value="1"/>
</dbReference>
<keyword evidence="6 13" id="KW-0441">Lipid A biosynthesis</keyword>
<comment type="pathway">
    <text evidence="2 13">Glycolipid biosynthesis; lipid IV(A) biosynthesis; lipid IV(A) from (3R)-3-hydroxytetradecanoyl-[acyl-carrier-protein] and UDP-N-acetyl-alpha-D-glucosamine: step 6/6.</text>
</comment>
<dbReference type="AlphaFoldDB" id="A0A3S0U214"/>
<comment type="function">
    <text evidence="1 13">Transfers the gamma-phosphate of ATP to the 4'-position of a tetraacyldisaccharide 1-phosphate intermediate (termed DS-1-P) to form tetraacyldisaccharide 1,4'-bis-phosphate (lipid IVA).</text>
</comment>
<evidence type="ECO:0000256" key="1">
    <source>
        <dbReference type="ARBA" id="ARBA00002274"/>
    </source>
</evidence>
<reference evidence="15 16" key="1">
    <citation type="submission" date="2018-12" db="EMBL/GenBank/DDBJ databases">
        <authorList>
            <person name="Lunina O.N."/>
            <person name="Grouzdev D.S."/>
            <person name="Gorlenko V.M."/>
            <person name="Savvichev A.S."/>
        </authorList>
    </citation>
    <scope>NUCLEOTIDE SEQUENCE [LARGE SCALE GENOMIC DNA]</scope>
    <source>
        <strain evidence="15 16">BrKhr-17</strain>
    </source>
</reference>
<dbReference type="GO" id="GO:0005524">
    <property type="term" value="F:ATP binding"/>
    <property type="evidence" value="ECO:0007669"/>
    <property type="project" value="UniProtKB-UniRule"/>
</dbReference>
<evidence type="ECO:0000313" key="16">
    <source>
        <dbReference type="Proteomes" id="UP000279908"/>
    </source>
</evidence>
<dbReference type="Proteomes" id="UP000279908">
    <property type="component" value="Unassembled WGS sequence"/>
</dbReference>
<dbReference type="Proteomes" id="UP000489351">
    <property type="component" value="Unassembled WGS sequence"/>
</dbReference>
<keyword evidence="8 13" id="KW-0547">Nucleotide-binding</keyword>
<keyword evidence="7 13" id="KW-0808">Transferase</keyword>
<dbReference type="NCBIfam" id="TIGR00682">
    <property type="entry name" value="lpxK"/>
    <property type="match status" value="1"/>
</dbReference>
<evidence type="ECO:0000313" key="14">
    <source>
        <dbReference type="EMBL" id="MWV53647.1"/>
    </source>
</evidence>
<dbReference type="InterPro" id="IPR027417">
    <property type="entry name" value="P-loop_NTPase"/>
</dbReference>
<evidence type="ECO:0000256" key="6">
    <source>
        <dbReference type="ARBA" id="ARBA00022556"/>
    </source>
</evidence>
<dbReference type="GO" id="GO:0009029">
    <property type="term" value="F:lipid-A 4'-kinase activity"/>
    <property type="evidence" value="ECO:0007669"/>
    <property type="project" value="UniProtKB-UniRule"/>
</dbReference>
<dbReference type="InterPro" id="IPR003758">
    <property type="entry name" value="LpxK"/>
</dbReference>
<gene>
    <name evidence="13 15" type="primary">lpxK</name>
    <name evidence="15" type="ORF">EKD02_03380</name>
    <name evidence="14" type="ORF">GJ685_01035</name>
</gene>
<evidence type="ECO:0000256" key="9">
    <source>
        <dbReference type="ARBA" id="ARBA00022777"/>
    </source>
</evidence>